<dbReference type="PRINTS" id="PR00620">
    <property type="entry name" value="HISTONEH2A"/>
</dbReference>
<dbReference type="GO" id="GO:0005634">
    <property type="term" value="C:nucleus"/>
    <property type="evidence" value="ECO:0007669"/>
    <property type="project" value="UniProtKB-SubCell"/>
</dbReference>
<keyword evidence="1" id="KW-0158">Chromosome</keyword>
<dbReference type="SMART" id="SM00414">
    <property type="entry name" value="H2A"/>
    <property type="match status" value="1"/>
</dbReference>
<accession>A0A8H5C771</accession>
<keyword evidence="1" id="KW-0544">Nucleosome core</keyword>
<name>A0A8H5C771_9AGAR</name>
<dbReference type="EMBL" id="JAACJK010000059">
    <property type="protein sequence ID" value="KAF5335964.1"/>
    <property type="molecule type" value="Genomic_DNA"/>
</dbReference>
<dbReference type="OrthoDB" id="9421954at2759"/>
<keyword evidence="3" id="KW-1185">Reference proteome</keyword>
<reference evidence="2 3" key="1">
    <citation type="journal article" date="2020" name="ISME J.">
        <title>Uncovering the hidden diversity of litter-decomposition mechanisms in mushroom-forming fungi.</title>
        <authorList>
            <person name="Floudas D."/>
            <person name="Bentzer J."/>
            <person name="Ahren D."/>
            <person name="Johansson T."/>
            <person name="Persson P."/>
            <person name="Tunlid A."/>
        </authorList>
    </citation>
    <scope>NUCLEOTIDE SEQUENCE [LARGE SCALE GENOMIC DNA]</scope>
    <source>
        <strain evidence="2 3">CBS 175.51</strain>
    </source>
</reference>
<comment type="subunit">
    <text evidence="1">The nucleosome is a histone octamer containing two molecules each of H2A, H2B, H3 and H4 assembled in one H3-H4 heterotetramer and two H2A-H2B heterodimers. The octamer wraps approximately 147 bp of DNA.</text>
</comment>
<evidence type="ECO:0000313" key="3">
    <source>
        <dbReference type="Proteomes" id="UP000541558"/>
    </source>
</evidence>
<dbReference type="SUPFAM" id="SSF47113">
    <property type="entry name" value="Histone-fold"/>
    <property type="match status" value="1"/>
</dbReference>
<comment type="similarity">
    <text evidence="1">Belongs to the histone H2A family.</text>
</comment>
<proteinExistence type="inferred from homology"/>
<evidence type="ECO:0000256" key="1">
    <source>
        <dbReference type="RuleBase" id="RU003767"/>
    </source>
</evidence>
<dbReference type="InterPro" id="IPR009072">
    <property type="entry name" value="Histone-fold"/>
</dbReference>
<dbReference type="GO" id="GO:0046982">
    <property type="term" value="F:protein heterodimerization activity"/>
    <property type="evidence" value="ECO:0007669"/>
    <property type="project" value="InterPro"/>
</dbReference>
<dbReference type="GO" id="GO:0000786">
    <property type="term" value="C:nucleosome"/>
    <property type="evidence" value="ECO:0007669"/>
    <property type="project" value="UniProtKB-KW"/>
</dbReference>
<sequence length="108" mass="11941">MKNSTWPGGSGERRRSLKTAAVYLAAVLEYLVAELIETSGWEAIKEQKKRITPRYVMLAVNHDKEMLALLPQGKVIIAQAGVGLKLLMNPSSASKPAMENEDKESKEE</sequence>
<protein>
    <recommendedName>
        <fullName evidence="1">Histone H2A</fullName>
    </recommendedName>
</protein>
<keyword evidence="1" id="KW-0238">DNA-binding</keyword>
<dbReference type="InterPro" id="IPR002119">
    <property type="entry name" value="Histone_H2A"/>
</dbReference>
<dbReference type="GO" id="GO:0003677">
    <property type="term" value="F:DNA binding"/>
    <property type="evidence" value="ECO:0007669"/>
    <property type="project" value="UniProtKB-KW"/>
</dbReference>
<dbReference type="Gene3D" id="1.10.20.10">
    <property type="entry name" value="Histone, subunit A"/>
    <property type="match status" value="1"/>
</dbReference>
<organism evidence="2 3">
    <name type="scientific">Ephemerocybe angulata</name>
    <dbReference type="NCBI Taxonomy" id="980116"/>
    <lineage>
        <taxon>Eukaryota</taxon>
        <taxon>Fungi</taxon>
        <taxon>Dikarya</taxon>
        <taxon>Basidiomycota</taxon>
        <taxon>Agaricomycotina</taxon>
        <taxon>Agaricomycetes</taxon>
        <taxon>Agaricomycetidae</taxon>
        <taxon>Agaricales</taxon>
        <taxon>Agaricineae</taxon>
        <taxon>Psathyrellaceae</taxon>
        <taxon>Ephemerocybe</taxon>
    </lineage>
</organism>
<dbReference type="PANTHER" id="PTHR23430">
    <property type="entry name" value="HISTONE H2A"/>
    <property type="match status" value="1"/>
</dbReference>
<keyword evidence="1" id="KW-0539">Nucleus</keyword>
<comment type="subcellular location">
    <subcellularLocation>
        <location evidence="1">Nucleus</location>
    </subcellularLocation>
</comment>
<dbReference type="Proteomes" id="UP000541558">
    <property type="component" value="Unassembled WGS sequence"/>
</dbReference>
<dbReference type="AlphaFoldDB" id="A0A8H5C771"/>
<evidence type="ECO:0000313" key="2">
    <source>
        <dbReference type="EMBL" id="KAF5335964.1"/>
    </source>
</evidence>
<comment type="caution">
    <text evidence="2">The sequence shown here is derived from an EMBL/GenBank/DDBJ whole genome shotgun (WGS) entry which is preliminary data.</text>
</comment>
<gene>
    <name evidence="2" type="ORF">D9611_006205</name>
</gene>
<dbReference type="GO" id="GO:0030527">
    <property type="term" value="F:structural constituent of chromatin"/>
    <property type="evidence" value="ECO:0007669"/>
    <property type="project" value="InterPro"/>
</dbReference>